<proteinExistence type="predicted"/>
<organism evidence="2 3">
    <name type="scientific">Carboxylicivirga sediminis</name>
    <dbReference type="NCBI Taxonomy" id="2006564"/>
    <lineage>
        <taxon>Bacteria</taxon>
        <taxon>Pseudomonadati</taxon>
        <taxon>Bacteroidota</taxon>
        <taxon>Bacteroidia</taxon>
        <taxon>Marinilabiliales</taxon>
        <taxon>Marinilabiliaceae</taxon>
        <taxon>Carboxylicivirga</taxon>
    </lineage>
</organism>
<reference evidence="2" key="1">
    <citation type="journal article" date="2018" name="Int. J. Syst. Evol. Microbiol.">
        <title>Carboxylicivirga sediminis sp. nov., isolated from coastal sediment.</title>
        <authorList>
            <person name="Wang F.Q."/>
            <person name="Ren L.H."/>
            <person name="Zou R.J."/>
            <person name="Sun Y.Z."/>
            <person name="Liu X.J."/>
            <person name="Jiang F."/>
            <person name="Liu L.J."/>
        </authorList>
    </citation>
    <scope>NUCLEOTIDE SEQUENCE</scope>
    <source>
        <strain evidence="2">JR1</strain>
    </source>
</reference>
<reference evidence="2" key="2">
    <citation type="submission" date="2021-04" db="EMBL/GenBank/DDBJ databases">
        <authorList>
            <person name="Zhang T."/>
            <person name="Zhang Y."/>
            <person name="Lu D."/>
            <person name="Zuo D."/>
            <person name="Du Z."/>
        </authorList>
    </citation>
    <scope>NUCLEOTIDE SEQUENCE</scope>
    <source>
        <strain evidence="2">JR1</strain>
    </source>
</reference>
<gene>
    <name evidence="2" type="ORF">KDU71_18565</name>
</gene>
<name>A0A941F6V0_9BACT</name>
<evidence type="ECO:0000256" key="1">
    <source>
        <dbReference type="SAM" id="SignalP"/>
    </source>
</evidence>
<keyword evidence="1" id="KW-0732">Signal</keyword>
<keyword evidence="3" id="KW-1185">Reference proteome</keyword>
<protein>
    <recommendedName>
        <fullName evidence="4">Outer membrane protein beta-barrel domain-containing protein</fullName>
    </recommendedName>
</protein>
<evidence type="ECO:0000313" key="3">
    <source>
        <dbReference type="Proteomes" id="UP000679220"/>
    </source>
</evidence>
<evidence type="ECO:0008006" key="4">
    <source>
        <dbReference type="Google" id="ProtNLM"/>
    </source>
</evidence>
<dbReference type="EMBL" id="JAGTAR010000035">
    <property type="protein sequence ID" value="MBR8537579.1"/>
    <property type="molecule type" value="Genomic_DNA"/>
</dbReference>
<dbReference type="RefSeq" id="WP_212192603.1">
    <property type="nucleotide sequence ID" value="NZ_JAGTAR010000035.1"/>
</dbReference>
<evidence type="ECO:0000313" key="2">
    <source>
        <dbReference type="EMBL" id="MBR8537579.1"/>
    </source>
</evidence>
<accession>A0A941F6V0</accession>
<dbReference type="Proteomes" id="UP000679220">
    <property type="component" value="Unassembled WGS sequence"/>
</dbReference>
<feature type="signal peptide" evidence="1">
    <location>
        <begin position="1"/>
        <end position="21"/>
    </location>
</feature>
<dbReference type="AlphaFoldDB" id="A0A941F6V0"/>
<feature type="chain" id="PRO_5037920393" description="Outer membrane protein beta-barrel domain-containing protein" evidence="1">
    <location>
        <begin position="22"/>
        <end position="187"/>
    </location>
</feature>
<comment type="caution">
    <text evidence="2">The sequence shown here is derived from an EMBL/GenBank/DDBJ whole genome shotgun (WGS) entry which is preliminary data.</text>
</comment>
<sequence>MMKNFLLIAMFLLAISQSNLIAQSQTDSTEFHKIADKISLGIGLGQDYGGIGANLLVYPSENIGLFGGAGYALAGVGYNVGLKYRFFSRNNPRTNFYVIGMYGYNAAVKVENGERFDKLFYGPSVGFGIDTGKRSYKKGYWTIAILVPFRNSKVDDYLDELEDDYGVKFDQKFWPIAFSIGYRFALD</sequence>